<keyword evidence="1" id="KW-0732">Signal</keyword>
<reference evidence="3" key="1">
    <citation type="journal article" date="2020" name="mSystems">
        <title>Genome- and Community-Level Interaction Insights into Carbon Utilization and Element Cycling Functions of Hydrothermarchaeota in Hydrothermal Sediment.</title>
        <authorList>
            <person name="Zhou Z."/>
            <person name="Liu Y."/>
            <person name="Xu W."/>
            <person name="Pan J."/>
            <person name="Luo Z.H."/>
            <person name="Li M."/>
        </authorList>
    </citation>
    <scope>NUCLEOTIDE SEQUENCE [LARGE SCALE GENOMIC DNA]</scope>
    <source>
        <strain evidence="3">SpSt-418</strain>
    </source>
</reference>
<evidence type="ECO:0000313" key="3">
    <source>
        <dbReference type="EMBL" id="HFN00736.1"/>
    </source>
</evidence>
<evidence type="ECO:0000259" key="2">
    <source>
        <dbReference type="Pfam" id="PF09992"/>
    </source>
</evidence>
<dbReference type="EMBL" id="DSRU01000341">
    <property type="protein sequence ID" value="HFN00736.1"/>
    <property type="molecule type" value="Genomic_DNA"/>
</dbReference>
<proteinExistence type="predicted"/>
<protein>
    <submittedName>
        <fullName evidence="3">Phosphodiester glycosidase family protein</fullName>
    </submittedName>
</protein>
<comment type="caution">
    <text evidence="3">The sequence shown here is derived from an EMBL/GenBank/DDBJ whole genome shotgun (WGS) entry which is preliminary data.</text>
</comment>
<feature type="domain" description="Phosphodiester glycosidase" evidence="2">
    <location>
        <begin position="426"/>
        <end position="602"/>
    </location>
</feature>
<organism evidence="3">
    <name type="scientific">Oscillatoriales cyanobacterium SpSt-418</name>
    <dbReference type="NCBI Taxonomy" id="2282169"/>
    <lineage>
        <taxon>Bacteria</taxon>
        <taxon>Bacillati</taxon>
        <taxon>Cyanobacteriota</taxon>
        <taxon>Cyanophyceae</taxon>
        <taxon>Oscillatoriophycideae</taxon>
        <taxon>Oscillatoriales</taxon>
    </lineage>
</organism>
<name>A0A7C3PIJ6_9CYAN</name>
<dbReference type="AlphaFoldDB" id="A0A7C3PIJ6"/>
<dbReference type="PANTHER" id="PTHR40446:SF2">
    <property type="entry name" value="N-ACETYLGLUCOSAMINE-1-PHOSPHODIESTER ALPHA-N-ACETYLGLUCOSAMINIDASE"/>
    <property type="match status" value="1"/>
</dbReference>
<feature type="signal peptide" evidence="1">
    <location>
        <begin position="1"/>
        <end position="38"/>
    </location>
</feature>
<sequence length="608" mass="66680">MIPKRRFQTFFLRQRSLGNCPLATLVCLTLLLTTTAHQPGFAQIDSPSMSQPLNSATNQEAQGETIILNERSLPAYWGQWKTSAGLRYGISDTTLGQAFGFELLRNRQWQTQPIQWFAQPATNMQQLSARLTGQARLLDITDLARQVGWRLTVRGKTLRIDTPVTQIMAIRAGVQPWGDRLVLELDRPATWQTIQQPTQATVILDAQIDPTILTAVKPQFSEAVRAFNLVPKGKQTQIQLDTNRPVRVWSLTNPNRLVIDVRPDALVERDIFWAPGVRWRSQLISLNTAQFPVTWLELDPKQAGLQVVPILPNSNQMQGIATLADTARRNQVAAAINGGFFNRNNQLPLGAVRQQGRWLSGPILGRGAIAWNGPNILIDRLVLQETLILPRERLPITHLNSGFVQAGIARYTPTWGATYTTLSNQELVITVQGDRVVAQQTIANPGGVVPIPANGYLLVARSFGSVAQRLAIGTPLKLESQTAPTGFSQYPNIVAAGPLLVQNRQIVLNAAQEGFSPAFINERAARSTVVRTGDGRLLLMTIHNRLDGPGPSLGETAELMVKMGAIDALNLDGGSSTTLYLGGQIINLPPRGIARVHNGLGILILRNP</sequence>
<gene>
    <name evidence="3" type="ORF">ENR64_23875</name>
</gene>
<feature type="chain" id="PRO_5028124180" evidence="1">
    <location>
        <begin position="39"/>
        <end position="608"/>
    </location>
</feature>
<dbReference type="InterPro" id="IPR018711">
    <property type="entry name" value="NAGPA"/>
</dbReference>
<evidence type="ECO:0000256" key="1">
    <source>
        <dbReference type="SAM" id="SignalP"/>
    </source>
</evidence>
<keyword evidence="3" id="KW-0326">Glycosidase</keyword>
<accession>A0A7C3PIJ6</accession>
<dbReference type="GO" id="GO:0016798">
    <property type="term" value="F:hydrolase activity, acting on glycosyl bonds"/>
    <property type="evidence" value="ECO:0007669"/>
    <property type="project" value="UniProtKB-KW"/>
</dbReference>
<dbReference type="PANTHER" id="PTHR40446">
    <property type="entry name" value="N-ACETYLGLUCOSAMINE-1-PHOSPHODIESTER ALPHA-N-ACETYLGLUCOSAMINIDASE"/>
    <property type="match status" value="1"/>
</dbReference>
<keyword evidence="3" id="KW-0378">Hydrolase</keyword>
<dbReference type="Pfam" id="PF09992">
    <property type="entry name" value="NAGPA"/>
    <property type="match status" value="1"/>
</dbReference>